<keyword evidence="5" id="KW-0614">Plasmid</keyword>
<evidence type="ECO:0000313" key="6">
    <source>
        <dbReference type="Proteomes" id="UP000056750"/>
    </source>
</evidence>
<name>A0ABN4LVG2_9ALTE</name>
<keyword evidence="2" id="KW-0547">Nucleotide-binding</keyword>
<proteinExistence type="predicted"/>
<dbReference type="InterPro" id="IPR003439">
    <property type="entry name" value="ABC_transporter-like_ATP-bd"/>
</dbReference>
<dbReference type="Proteomes" id="UP000056750">
    <property type="component" value="Plasmid pASTE61-200"/>
</dbReference>
<organism evidence="5 6">
    <name type="scientific">Alteromonas stellipolaris</name>
    <dbReference type="NCBI Taxonomy" id="233316"/>
    <lineage>
        <taxon>Bacteria</taxon>
        <taxon>Pseudomonadati</taxon>
        <taxon>Pseudomonadota</taxon>
        <taxon>Gammaproteobacteria</taxon>
        <taxon>Alteromonadales</taxon>
        <taxon>Alteromonadaceae</taxon>
        <taxon>Alteromonas/Salinimonas group</taxon>
        <taxon>Alteromonas</taxon>
    </lineage>
</organism>
<evidence type="ECO:0000313" key="5">
    <source>
        <dbReference type="EMBL" id="AMJ76796.1"/>
    </source>
</evidence>
<evidence type="ECO:0000256" key="2">
    <source>
        <dbReference type="ARBA" id="ARBA00022741"/>
    </source>
</evidence>
<keyword evidence="3 5" id="KW-0067">ATP-binding</keyword>
<protein>
    <submittedName>
        <fullName evidence="5">Macrolide ABC transporter ATP-binding protein</fullName>
    </submittedName>
</protein>
<dbReference type="GO" id="GO:0005524">
    <property type="term" value="F:ATP binding"/>
    <property type="evidence" value="ECO:0007669"/>
    <property type="project" value="UniProtKB-KW"/>
</dbReference>
<dbReference type="SMART" id="SM00382">
    <property type="entry name" value="AAA"/>
    <property type="match status" value="1"/>
</dbReference>
<dbReference type="InterPro" id="IPR003593">
    <property type="entry name" value="AAA+_ATPase"/>
</dbReference>
<feature type="domain" description="ABC transporter" evidence="4">
    <location>
        <begin position="3"/>
        <end position="225"/>
    </location>
</feature>
<evidence type="ECO:0000256" key="1">
    <source>
        <dbReference type="ARBA" id="ARBA00022448"/>
    </source>
</evidence>
<dbReference type="InterPro" id="IPR027417">
    <property type="entry name" value="P-loop_NTPase"/>
</dbReference>
<sequence length="226" mass="24970">MLLNLKNIVKTYHGAETNLKVLSELSFEMAIGDMVSIVGPSGEGKSTLLNIIGCLDTPDSGSYTLKGQNIYGKSQEELAGLRSQYIGFVFQQFHLYQRLTTLENVMLPLVYQGINRRNRIKRSEEILKSVGLGKKLQHKPCELSGGQRQRVSIARALVGNPSMLLADEPTGNLDASTTEDILQLFESLNREGLSILTITHEQSVANRANSVFKLTSGKLIEQRYAA</sequence>
<dbReference type="PROSITE" id="PS00211">
    <property type="entry name" value="ABC_TRANSPORTER_1"/>
    <property type="match status" value="1"/>
</dbReference>
<dbReference type="CDD" id="cd03255">
    <property type="entry name" value="ABC_MJ0796_LolCDE_FtsE"/>
    <property type="match status" value="1"/>
</dbReference>
<dbReference type="EMBL" id="CP013927">
    <property type="protein sequence ID" value="AMJ76796.1"/>
    <property type="molecule type" value="Genomic_DNA"/>
</dbReference>
<keyword evidence="1" id="KW-0813">Transport</keyword>
<evidence type="ECO:0000256" key="3">
    <source>
        <dbReference type="ARBA" id="ARBA00022840"/>
    </source>
</evidence>
<evidence type="ECO:0000259" key="4">
    <source>
        <dbReference type="PROSITE" id="PS50893"/>
    </source>
</evidence>
<dbReference type="SUPFAM" id="SSF52540">
    <property type="entry name" value="P-loop containing nucleoside triphosphate hydrolases"/>
    <property type="match status" value="1"/>
</dbReference>
<reference evidence="5 6" key="1">
    <citation type="submission" date="2015-12" db="EMBL/GenBank/DDBJ databases">
        <title>Intraspecies pangenome expansion in the marine bacterium Alteromonas.</title>
        <authorList>
            <person name="Lopez-Perez M."/>
            <person name="Rodriguez-Valera F."/>
        </authorList>
    </citation>
    <scope>NUCLEOTIDE SEQUENCE [LARGE SCALE GENOMIC DNA]</scope>
    <source>
        <strain evidence="5 6">LMG 21861</strain>
        <plasmid evidence="5 6">pASTE61-200</plasmid>
    </source>
</reference>
<dbReference type="InterPro" id="IPR017871">
    <property type="entry name" value="ABC_transporter-like_CS"/>
</dbReference>
<dbReference type="Pfam" id="PF00005">
    <property type="entry name" value="ABC_tran"/>
    <property type="match status" value="1"/>
</dbReference>
<dbReference type="Gene3D" id="3.40.50.300">
    <property type="entry name" value="P-loop containing nucleotide triphosphate hydrolases"/>
    <property type="match status" value="1"/>
</dbReference>
<dbReference type="InterPro" id="IPR017911">
    <property type="entry name" value="MacB-like_ATP-bd"/>
</dbReference>
<dbReference type="PANTHER" id="PTHR24220">
    <property type="entry name" value="IMPORT ATP-BINDING PROTEIN"/>
    <property type="match status" value="1"/>
</dbReference>
<keyword evidence="6" id="KW-1185">Reference proteome</keyword>
<accession>A0ABN4LVG2</accession>
<geneLocation type="plasmid" evidence="5 6">
    <name>pASTE61-200</name>
</geneLocation>
<dbReference type="PANTHER" id="PTHR24220:SF86">
    <property type="entry name" value="ABC TRANSPORTER ABCH.1"/>
    <property type="match status" value="1"/>
</dbReference>
<dbReference type="PROSITE" id="PS50893">
    <property type="entry name" value="ABC_TRANSPORTER_2"/>
    <property type="match status" value="1"/>
</dbReference>
<dbReference type="InterPro" id="IPR015854">
    <property type="entry name" value="ABC_transpr_LolD-like"/>
</dbReference>
<gene>
    <name evidence="5" type="ORF">AVL57_00375</name>
</gene>